<sequence length="103" mass="11231">MNGAKLARWLQSGQSSSKTVMRLVCAVSLDTREASIVDDGDHLLASCKAPDVFALAVPLDIGPAFDEIRTPMLKITIDRVVYVLKVPWTCPSIYRDKPGSEPS</sequence>
<protein>
    <submittedName>
        <fullName evidence="2">Uncharacterized protein</fullName>
    </submittedName>
</protein>
<name>A0A7E4UPA5_PANRE</name>
<dbReference type="Proteomes" id="UP000492821">
    <property type="component" value="Unassembled WGS sequence"/>
</dbReference>
<keyword evidence="1" id="KW-1185">Reference proteome</keyword>
<dbReference type="AlphaFoldDB" id="A0A7E4UPA5"/>
<accession>A0A7E4UPA5</accession>
<organism evidence="1 2">
    <name type="scientific">Panagrellus redivivus</name>
    <name type="common">Microworm</name>
    <dbReference type="NCBI Taxonomy" id="6233"/>
    <lineage>
        <taxon>Eukaryota</taxon>
        <taxon>Metazoa</taxon>
        <taxon>Ecdysozoa</taxon>
        <taxon>Nematoda</taxon>
        <taxon>Chromadorea</taxon>
        <taxon>Rhabditida</taxon>
        <taxon>Tylenchina</taxon>
        <taxon>Panagrolaimomorpha</taxon>
        <taxon>Panagrolaimoidea</taxon>
        <taxon>Panagrolaimidae</taxon>
        <taxon>Panagrellus</taxon>
    </lineage>
</organism>
<evidence type="ECO:0000313" key="1">
    <source>
        <dbReference type="Proteomes" id="UP000492821"/>
    </source>
</evidence>
<evidence type="ECO:0000313" key="2">
    <source>
        <dbReference type="WBParaSite" id="Pan_g10878.t1"/>
    </source>
</evidence>
<proteinExistence type="predicted"/>
<dbReference type="WBParaSite" id="Pan_g10878.t1">
    <property type="protein sequence ID" value="Pan_g10878.t1"/>
    <property type="gene ID" value="Pan_g10878"/>
</dbReference>
<reference evidence="2" key="2">
    <citation type="submission" date="2020-10" db="UniProtKB">
        <authorList>
            <consortium name="WormBaseParasite"/>
        </authorList>
    </citation>
    <scope>IDENTIFICATION</scope>
</reference>
<reference evidence="1" key="1">
    <citation type="journal article" date="2013" name="Genetics">
        <title>The draft genome and transcriptome of Panagrellus redivivus are shaped by the harsh demands of a free-living lifestyle.</title>
        <authorList>
            <person name="Srinivasan J."/>
            <person name="Dillman A.R."/>
            <person name="Macchietto M.G."/>
            <person name="Heikkinen L."/>
            <person name="Lakso M."/>
            <person name="Fracchia K.M."/>
            <person name="Antoshechkin I."/>
            <person name="Mortazavi A."/>
            <person name="Wong G."/>
            <person name="Sternberg P.W."/>
        </authorList>
    </citation>
    <scope>NUCLEOTIDE SEQUENCE [LARGE SCALE GENOMIC DNA]</scope>
    <source>
        <strain evidence="1">MT8872</strain>
    </source>
</reference>